<feature type="domain" description="Aminotransferase class V" evidence="2">
    <location>
        <begin position="59"/>
        <end position="353"/>
    </location>
</feature>
<dbReference type="Gene3D" id="3.40.640.10">
    <property type="entry name" value="Type I PLP-dependent aspartate aminotransferase-like (Major domain)"/>
    <property type="match status" value="1"/>
</dbReference>
<evidence type="ECO:0000313" key="4">
    <source>
        <dbReference type="Proteomes" id="UP000077013"/>
    </source>
</evidence>
<evidence type="ECO:0000259" key="2">
    <source>
        <dbReference type="Pfam" id="PF00266"/>
    </source>
</evidence>
<name>A0A167J7K8_9FLAO</name>
<gene>
    <name evidence="3" type="ORF">ULVI_06620</name>
</gene>
<dbReference type="PANTHER" id="PTHR43586">
    <property type="entry name" value="CYSTEINE DESULFURASE"/>
    <property type="match status" value="1"/>
</dbReference>
<keyword evidence="4" id="KW-1185">Reference proteome</keyword>
<dbReference type="Proteomes" id="UP000077013">
    <property type="component" value="Unassembled WGS sequence"/>
</dbReference>
<proteinExistence type="predicted"/>
<keyword evidence="3" id="KW-0032">Aminotransferase</keyword>
<sequence>MENQRHLFELEDAGVYLNGAYMSPQLKSVEKIGIQGLQKKTSPNQITASDFFDDRLLLKKRFAKLIDAEDYQSIAIIPSVSYGIATVAKNIPFKKGDEVVVLEEQFPSNVYTWRALEKEIGIKIKTIKVPSLTNGRSQKWNDILLEAITSKTKCVAIPHVHWADGSKFDLKKIRTRTNDIGAYLIIDGTQSVGALPFSVAEIQPDALICGGYKWLMGPYGLGVAYFGKRFYEGAPLENNWMNHESSEDFSKLVHYNDTFKPKAARFDVGESSNFILTPMLSEAIRQLVEWTPQAIQQYCKDITEEAVILLQKKGYFIENAPFRGHHLFGIYLPKGKTMEVLQKKISEKNILVSYRGDAIRVSPNVYNLKKEMELFVSCFE</sequence>
<dbReference type="InterPro" id="IPR015422">
    <property type="entry name" value="PyrdxlP-dep_Trfase_small"/>
</dbReference>
<dbReference type="Gene3D" id="3.90.1150.10">
    <property type="entry name" value="Aspartate Aminotransferase, domain 1"/>
    <property type="match status" value="1"/>
</dbReference>
<comment type="caution">
    <text evidence="3">The sequence shown here is derived from an EMBL/GenBank/DDBJ whole genome shotgun (WGS) entry which is preliminary data.</text>
</comment>
<dbReference type="EMBL" id="LRXL01000026">
    <property type="protein sequence ID" value="OAB80403.1"/>
    <property type="molecule type" value="Genomic_DNA"/>
</dbReference>
<protein>
    <submittedName>
        <fullName evidence="3">Aminotransferase class V</fullName>
    </submittedName>
</protein>
<dbReference type="InterPro" id="IPR015424">
    <property type="entry name" value="PyrdxlP-dep_Trfase"/>
</dbReference>
<dbReference type="RefSeq" id="WP_068590950.1">
    <property type="nucleotide sequence ID" value="NZ_LRXL01000026.1"/>
</dbReference>
<dbReference type="InterPro" id="IPR000192">
    <property type="entry name" value="Aminotrans_V_dom"/>
</dbReference>
<keyword evidence="3" id="KW-0808">Transferase</keyword>
<keyword evidence="1" id="KW-0663">Pyridoxal phosphate</keyword>
<dbReference type="Pfam" id="PF00266">
    <property type="entry name" value="Aminotran_5"/>
    <property type="match status" value="1"/>
</dbReference>
<dbReference type="SUPFAM" id="SSF53383">
    <property type="entry name" value="PLP-dependent transferases"/>
    <property type="match status" value="1"/>
</dbReference>
<dbReference type="InterPro" id="IPR015421">
    <property type="entry name" value="PyrdxlP-dep_Trfase_major"/>
</dbReference>
<accession>A0A167J7K8</accession>
<dbReference type="STRING" id="1763537.ULVI_06620"/>
<dbReference type="GO" id="GO:0008483">
    <property type="term" value="F:transaminase activity"/>
    <property type="evidence" value="ECO:0007669"/>
    <property type="project" value="UniProtKB-KW"/>
</dbReference>
<evidence type="ECO:0000313" key="3">
    <source>
        <dbReference type="EMBL" id="OAB80403.1"/>
    </source>
</evidence>
<evidence type="ECO:0000256" key="1">
    <source>
        <dbReference type="ARBA" id="ARBA00022898"/>
    </source>
</evidence>
<reference evidence="3 4" key="1">
    <citation type="submission" date="2016-02" db="EMBL/GenBank/DDBJ databases">
        <title>Ulvibacter sp. LPB0005, isolated from Thais luteostoma.</title>
        <authorList>
            <person name="Shin S.-K."/>
            <person name="Yi H."/>
        </authorList>
    </citation>
    <scope>NUCLEOTIDE SEQUENCE [LARGE SCALE GENOMIC DNA]</scope>
    <source>
        <strain evidence="3 4">LPB0005</strain>
    </source>
</reference>
<dbReference type="OrthoDB" id="513408at2"/>
<organism evidence="3 4">
    <name type="scientific">Cochleicola gelatinilyticus</name>
    <dbReference type="NCBI Taxonomy" id="1763537"/>
    <lineage>
        <taxon>Bacteria</taxon>
        <taxon>Pseudomonadati</taxon>
        <taxon>Bacteroidota</taxon>
        <taxon>Flavobacteriia</taxon>
        <taxon>Flavobacteriales</taxon>
        <taxon>Flavobacteriaceae</taxon>
        <taxon>Cochleicola</taxon>
    </lineage>
</organism>
<dbReference type="PANTHER" id="PTHR43586:SF15">
    <property type="entry name" value="BLR3095 PROTEIN"/>
    <property type="match status" value="1"/>
</dbReference>
<dbReference type="AlphaFoldDB" id="A0A167J7K8"/>